<comment type="caution">
    <text evidence="2">The sequence shown here is derived from an EMBL/GenBank/DDBJ whole genome shotgun (WGS) entry which is preliminary data.</text>
</comment>
<feature type="region of interest" description="Disordered" evidence="1">
    <location>
        <begin position="55"/>
        <end position="136"/>
    </location>
</feature>
<proteinExistence type="predicted"/>
<feature type="region of interest" description="Disordered" evidence="1">
    <location>
        <begin position="161"/>
        <end position="251"/>
    </location>
</feature>
<keyword evidence="3" id="KW-1185">Reference proteome</keyword>
<evidence type="ECO:0000313" key="2">
    <source>
        <dbReference type="EMBL" id="TNN33068.1"/>
    </source>
</evidence>
<protein>
    <submittedName>
        <fullName evidence="2">Uncharacterized protein</fullName>
    </submittedName>
</protein>
<organism evidence="2 3">
    <name type="scientific">Liparis tanakae</name>
    <name type="common">Tanaka's snailfish</name>
    <dbReference type="NCBI Taxonomy" id="230148"/>
    <lineage>
        <taxon>Eukaryota</taxon>
        <taxon>Metazoa</taxon>
        <taxon>Chordata</taxon>
        <taxon>Craniata</taxon>
        <taxon>Vertebrata</taxon>
        <taxon>Euteleostomi</taxon>
        <taxon>Actinopterygii</taxon>
        <taxon>Neopterygii</taxon>
        <taxon>Teleostei</taxon>
        <taxon>Neoteleostei</taxon>
        <taxon>Acanthomorphata</taxon>
        <taxon>Eupercaria</taxon>
        <taxon>Perciformes</taxon>
        <taxon>Cottioidei</taxon>
        <taxon>Cottales</taxon>
        <taxon>Liparidae</taxon>
        <taxon>Liparis</taxon>
    </lineage>
</organism>
<name>A0A4Z2EW89_9TELE</name>
<accession>A0A4Z2EW89</accession>
<feature type="region of interest" description="Disordered" evidence="1">
    <location>
        <begin position="1"/>
        <end position="24"/>
    </location>
</feature>
<evidence type="ECO:0000313" key="3">
    <source>
        <dbReference type="Proteomes" id="UP000314294"/>
    </source>
</evidence>
<feature type="compositionally biased region" description="Basic and acidic residues" evidence="1">
    <location>
        <begin position="186"/>
        <end position="205"/>
    </location>
</feature>
<dbReference type="EMBL" id="SRLO01002371">
    <property type="protein sequence ID" value="TNN33068.1"/>
    <property type="molecule type" value="Genomic_DNA"/>
</dbReference>
<evidence type="ECO:0000256" key="1">
    <source>
        <dbReference type="SAM" id="MobiDB-lite"/>
    </source>
</evidence>
<dbReference type="Proteomes" id="UP000314294">
    <property type="component" value="Unassembled WGS sequence"/>
</dbReference>
<dbReference type="AlphaFoldDB" id="A0A4Z2EW89"/>
<dbReference type="OrthoDB" id="10041151at2759"/>
<gene>
    <name evidence="2" type="ORF">EYF80_056766</name>
</gene>
<feature type="compositionally biased region" description="Polar residues" evidence="1">
    <location>
        <begin position="1"/>
        <end position="13"/>
    </location>
</feature>
<sequence length="251" mass="26822">MAPAMKNSSSSSGPDYDLDRGFSYSPCSRPGDSLAYLSPSEEFVLPGDRGHLYFQASSQEEHTSSSPFLQPCYSSLSTSSSSPPPPVSSGGERERRGEAPPLLRDVAGGEVEPREEMSRNEAPPYLNPRARVDSSAAECLADTETLKSNMDAVMTEISVGGAATNPSKEPAAAAATHINPKMNCSEMREADREERRRRGEEETRRGRCGSQQEAKATARSAHASGRGPASRTTTAPRRPPAPGPGVSRIQL</sequence>
<feature type="compositionally biased region" description="Low complexity" evidence="1">
    <location>
        <begin position="226"/>
        <end position="236"/>
    </location>
</feature>
<reference evidence="2 3" key="1">
    <citation type="submission" date="2019-03" db="EMBL/GenBank/DDBJ databases">
        <title>First draft genome of Liparis tanakae, snailfish: a comprehensive survey of snailfish specific genes.</title>
        <authorList>
            <person name="Kim W."/>
            <person name="Song I."/>
            <person name="Jeong J.-H."/>
            <person name="Kim D."/>
            <person name="Kim S."/>
            <person name="Ryu S."/>
            <person name="Song J.Y."/>
            <person name="Lee S.K."/>
        </authorList>
    </citation>
    <scope>NUCLEOTIDE SEQUENCE [LARGE SCALE GENOMIC DNA]</scope>
    <source>
        <tissue evidence="2">Muscle</tissue>
    </source>
</reference>